<dbReference type="PANTHER" id="PTHR47642:SF5">
    <property type="entry name" value="ATP-DEPENDENT DNA HELICASE"/>
    <property type="match status" value="1"/>
</dbReference>
<comment type="caution">
    <text evidence="4">The sequence shown here is derived from an EMBL/GenBank/DDBJ whole genome shotgun (WGS) entry which is preliminary data.</text>
</comment>
<dbReference type="EC" id="5.6.2.3" evidence="1"/>
<dbReference type="GO" id="GO:0000723">
    <property type="term" value="P:telomere maintenance"/>
    <property type="evidence" value="ECO:0007669"/>
    <property type="project" value="InterPro"/>
</dbReference>
<proteinExistence type="inferred from homology"/>
<comment type="cofactor">
    <cofactor evidence="1">
        <name>Mg(2+)</name>
        <dbReference type="ChEBI" id="CHEBI:18420"/>
    </cofactor>
</comment>
<keyword evidence="1" id="KW-0067">ATP-binding</keyword>
<gene>
    <name evidence="4" type="ORF">KPH14_008885</name>
</gene>
<feature type="transmembrane region" description="Helical" evidence="2">
    <location>
        <begin position="54"/>
        <end position="77"/>
    </location>
</feature>
<keyword evidence="2" id="KW-0812">Transmembrane</keyword>
<dbReference type="SUPFAM" id="SSF52540">
    <property type="entry name" value="P-loop containing nucleoside triphosphate hydrolases"/>
    <property type="match status" value="1"/>
</dbReference>
<name>A0AAD9RGT7_9HYME</name>
<keyword evidence="1" id="KW-0378">Hydrolase</keyword>
<keyword evidence="1" id="KW-0227">DNA damage</keyword>
<evidence type="ECO:0000259" key="3">
    <source>
        <dbReference type="Pfam" id="PF05970"/>
    </source>
</evidence>
<comment type="similarity">
    <text evidence="1">Belongs to the helicase family.</text>
</comment>
<dbReference type="InterPro" id="IPR010285">
    <property type="entry name" value="DNA_helicase_pif1-like_DEAD"/>
</dbReference>
<reference evidence="4" key="1">
    <citation type="submission" date="2021-08" db="EMBL/GenBank/DDBJ databases">
        <authorList>
            <person name="Misof B."/>
            <person name="Oliver O."/>
            <person name="Podsiadlowski L."/>
            <person name="Donath A."/>
            <person name="Peters R."/>
            <person name="Mayer C."/>
            <person name="Rust J."/>
            <person name="Gunkel S."/>
            <person name="Lesny P."/>
            <person name="Martin S."/>
            <person name="Oeyen J.P."/>
            <person name="Petersen M."/>
            <person name="Panagiotis P."/>
            <person name="Wilbrandt J."/>
            <person name="Tanja T."/>
        </authorList>
    </citation>
    <scope>NUCLEOTIDE SEQUENCE</scope>
    <source>
        <strain evidence="4">GBR_01_08_01A</strain>
        <tissue evidence="4">Thorax + abdomen</tissue>
    </source>
</reference>
<dbReference type="Proteomes" id="UP001258017">
    <property type="component" value="Unassembled WGS sequence"/>
</dbReference>
<evidence type="ECO:0000256" key="2">
    <source>
        <dbReference type="SAM" id="Phobius"/>
    </source>
</evidence>
<dbReference type="GO" id="GO:0043139">
    <property type="term" value="F:5'-3' DNA helicase activity"/>
    <property type="evidence" value="ECO:0007669"/>
    <property type="project" value="UniProtKB-EC"/>
</dbReference>
<keyword evidence="1" id="KW-0234">DNA repair</keyword>
<dbReference type="InterPro" id="IPR027417">
    <property type="entry name" value="P-loop_NTPase"/>
</dbReference>
<dbReference type="PANTHER" id="PTHR47642">
    <property type="entry name" value="ATP-DEPENDENT DNA HELICASE"/>
    <property type="match status" value="1"/>
</dbReference>
<dbReference type="GO" id="GO:0006281">
    <property type="term" value="P:DNA repair"/>
    <property type="evidence" value="ECO:0007669"/>
    <property type="project" value="UniProtKB-KW"/>
</dbReference>
<dbReference type="Gene3D" id="3.40.50.300">
    <property type="entry name" value="P-loop containing nucleotide triphosphate hydrolases"/>
    <property type="match status" value="1"/>
</dbReference>
<evidence type="ECO:0000313" key="4">
    <source>
        <dbReference type="EMBL" id="KAK2578781.1"/>
    </source>
</evidence>
<sequence>MNVTAAPYGSASTLAEFVGFDDDVRMDKTDVTMNVDLDVSPVTLSSAWSRVARLLLLASLAVGGSVGNVFMISAVVVEDQLKKRVPPDGTCLFHCIAFSMSNYIDIQRASKIREKIVEYISNNWMDLSEWTCNKNGDPYNSVEEYRESMLNTTAYGSTIELKAAGDLRKLNKLVAVAATTGIAAFNIDGMTIHRLLQLPVEHGNCPKYTSVPDQVLKVLRSDLNNLILLIIHEVSMISNVALMYIHLRLTEIYDTGDVEDGWFGRINIVLFGDLLQLPPVRQFSPFENMQSPEIIKFLGSLGAPNTWKDLLSYDELTINMRQKMINSSPKY</sequence>
<keyword evidence="1" id="KW-0547">Nucleotide-binding</keyword>
<dbReference type="Pfam" id="PF05970">
    <property type="entry name" value="PIF1"/>
    <property type="match status" value="1"/>
</dbReference>
<evidence type="ECO:0000256" key="1">
    <source>
        <dbReference type="RuleBase" id="RU363044"/>
    </source>
</evidence>
<dbReference type="GO" id="GO:0006310">
    <property type="term" value="P:DNA recombination"/>
    <property type="evidence" value="ECO:0007669"/>
    <property type="project" value="UniProtKB-KW"/>
</dbReference>
<organism evidence="4 5">
    <name type="scientific">Odynerus spinipes</name>
    <dbReference type="NCBI Taxonomy" id="1348599"/>
    <lineage>
        <taxon>Eukaryota</taxon>
        <taxon>Metazoa</taxon>
        <taxon>Ecdysozoa</taxon>
        <taxon>Arthropoda</taxon>
        <taxon>Hexapoda</taxon>
        <taxon>Insecta</taxon>
        <taxon>Pterygota</taxon>
        <taxon>Neoptera</taxon>
        <taxon>Endopterygota</taxon>
        <taxon>Hymenoptera</taxon>
        <taxon>Apocrita</taxon>
        <taxon>Aculeata</taxon>
        <taxon>Vespoidea</taxon>
        <taxon>Vespidae</taxon>
        <taxon>Eumeninae</taxon>
        <taxon>Odynerus</taxon>
    </lineage>
</organism>
<evidence type="ECO:0000313" key="5">
    <source>
        <dbReference type="Proteomes" id="UP001258017"/>
    </source>
</evidence>
<dbReference type="AlphaFoldDB" id="A0AAD9RGT7"/>
<dbReference type="GO" id="GO:0005524">
    <property type="term" value="F:ATP binding"/>
    <property type="evidence" value="ECO:0007669"/>
    <property type="project" value="UniProtKB-KW"/>
</dbReference>
<accession>A0AAD9RGT7</accession>
<dbReference type="EMBL" id="JAIFRP010000175">
    <property type="protein sequence ID" value="KAK2578781.1"/>
    <property type="molecule type" value="Genomic_DNA"/>
</dbReference>
<reference evidence="4" key="2">
    <citation type="journal article" date="2023" name="Commun. Biol.">
        <title>Intrasexual cuticular hydrocarbon dimorphism in a wasp sheds light on hydrocarbon biosynthesis genes in Hymenoptera.</title>
        <authorList>
            <person name="Moris V.C."/>
            <person name="Podsiadlowski L."/>
            <person name="Martin S."/>
            <person name="Oeyen J.P."/>
            <person name="Donath A."/>
            <person name="Petersen M."/>
            <person name="Wilbrandt J."/>
            <person name="Misof B."/>
            <person name="Liedtke D."/>
            <person name="Thamm M."/>
            <person name="Scheiner R."/>
            <person name="Schmitt T."/>
            <person name="Niehuis O."/>
        </authorList>
    </citation>
    <scope>NUCLEOTIDE SEQUENCE</scope>
    <source>
        <strain evidence="4">GBR_01_08_01A</strain>
    </source>
</reference>
<dbReference type="GO" id="GO:0016787">
    <property type="term" value="F:hydrolase activity"/>
    <property type="evidence" value="ECO:0007669"/>
    <property type="project" value="UniProtKB-KW"/>
</dbReference>
<keyword evidence="5" id="KW-1185">Reference proteome</keyword>
<comment type="catalytic activity">
    <reaction evidence="1">
        <text>ATP + H2O = ADP + phosphate + H(+)</text>
        <dbReference type="Rhea" id="RHEA:13065"/>
        <dbReference type="ChEBI" id="CHEBI:15377"/>
        <dbReference type="ChEBI" id="CHEBI:15378"/>
        <dbReference type="ChEBI" id="CHEBI:30616"/>
        <dbReference type="ChEBI" id="CHEBI:43474"/>
        <dbReference type="ChEBI" id="CHEBI:456216"/>
        <dbReference type="EC" id="5.6.2.3"/>
    </reaction>
</comment>
<keyword evidence="2" id="KW-1133">Transmembrane helix</keyword>
<keyword evidence="1" id="KW-0233">DNA recombination</keyword>
<dbReference type="InterPro" id="IPR051055">
    <property type="entry name" value="PIF1_helicase"/>
</dbReference>
<feature type="domain" description="DNA helicase Pif1-like DEAD-box helicase" evidence="3">
    <location>
        <begin position="166"/>
        <end position="326"/>
    </location>
</feature>
<protein>
    <recommendedName>
        <fullName evidence="1">ATP-dependent DNA helicase</fullName>
        <ecNumber evidence="1">5.6.2.3</ecNumber>
    </recommendedName>
</protein>
<keyword evidence="1" id="KW-0347">Helicase</keyword>
<keyword evidence="2" id="KW-0472">Membrane</keyword>